<gene>
    <name evidence="1" type="ORF">SAMN05216216_10722</name>
</gene>
<organism evidence="1 2">
    <name type="scientific">Lacicoccus qingdaonensis</name>
    <dbReference type="NCBI Taxonomy" id="576118"/>
    <lineage>
        <taxon>Bacteria</taxon>
        <taxon>Bacillati</taxon>
        <taxon>Bacillota</taxon>
        <taxon>Bacilli</taxon>
        <taxon>Bacillales</taxon>
        <taxon>Salinicoccaceae</taxon>
        <taxon>Lacicoccus</taxon>
    </lineage>
</organism>
<protein>
    <submittedName>
        <fullName evidence="1">Uncharacterized protein</fullName>
    </submittedName>
</protein>
<proteinExistence type="predicted"/>
<keyword evidence="2" id="KW-1185">Reference proteome</keyword>
<dbReference type="STRING" id="576118.SAMN05216216_10722"/>
<accession>A0A1G9DYI2</accession>
<dbReference type="EMBL" id="FNFY01000007">
    <property type="protein sequence ID" value="SDK68936.1"/>
    <property type="molecule type" value="Genomic_DNA"/>
</dbReference>
<reference evidence="2" key="1">
    <citation type="submission" date="2016-10" db="EMBL/GenBank/DDBJ databases">
        <authorList>
            <person name="Varghese N."/>
            <person name="Submissions S."/>
        </authorList>
    </citation>
    <scope>NUCLEOTIDE SEQUENCE [LARGE SCALE GENOMIC DNA]</scope>
    <source>
        <strain evidence="2">CGMCC 1.8895</strain>
    </source>
</reference>
<evidence type="ECO:0000313" key="1">
    <source>
        <dbReference type="EMBL" id="SDK68936.1"/>
    </source>
</evidence>
<dbReference type="AlphaFoldDB" id="A0A1G9DYI2"/>
<evidence type="ECO:0000313" key="2">
    <source>
        <dbReference type="Proteomes" id="UP000199008"/>
    </source>
</evidence>
<dbReference type="Proteomes" id="UP000199008">
    <property type="component" value="Unassembled WGS sequence"/>
</dbReference>
<dbReference type="RefSeq" id="WP_281182358.1">
    <property type="nucleotide sequence ID" value="NZ_FNFY01000007.1"/>
</dbReference>
<sequence>MIEMMLSGKKNMRDALKVETSADIIRIIFKNFVCGIIHLNMA</sequence>
<name>A0A1G9DYI2_9BACL</name>